<evidence type="ECO:0000313" key="5">
    <source>
        <dbReference type="Proteomes" id="UP000199045"/>
    </source>
</evidence>
<organism evidence="4 5">
    <name type="scientific">Chitinophaga filiformis</name>
    <name type="common">Myxococcus filiformis</name>
    <name type="synonym">Flexibacter filiformis</name>
    <dbReference type="NCBI Taxonomy" id="104663"/>
    <lineage>
        <taxon>Bacteria</taxon>
        <taxon>Pseudomonadati</taxon>
        <taxon>Bacteroidota</taxon>
        <taxon>Chitinophagia</taxon>
        <taxon>Chitinophagales</taxon>
        <taxon>Chitinophagaceae</taxon>
        <taxon>Chitinophaga</taxon>
    </lineage>
</organism>
<feature type="domain" description="Glycosyl hydrolase family 13 catalytic" evidence="3">
    <location>
        <begin position="154"/>
        <end position="551"/>
    </location>
</feature>
<dbReference type="InterPro" id="IPR013783">
    <property type="entry name" value="Ig-like_fold"/>
</dbReference>
<dbReference type="Pfam" id="PF00128">
    <property type="entry name" value="Alpha-amylase"/>
    <property type="match status" value="1"/>
</dbReference>
<dbReference type="Gene3D" id="3.20.20.80">
    <property type="entry name" value="Glycosidases"/>
    <property type="match status" value="1"/>
</dbReference>
<proteinExistence type="predicted"/>
<dbReference type="InterPro" id="IPR006047">
    <property type="entry name" value="GH13_cat_dom"/>
</dbReference>
<dbReference type="SUPFAM" id="SSF51445">
    <property type="entry name" value="(Trans)glycosidases"/>
    <property type="match status" value="1"/>
</dbReference>
<evidence type="ECO:0000256" key="1">
    <source>
        <dbReference type="ARBA" id="ARBA00022801"/>
    </source>
</evidence>
<dbReference type="Proteomes" id="UP000199045">
    <property type="component" value="Unassembled WGS sequence"/>
</dbReference>
<evidence type="ECO:0000256" key="2">
    <source>
        <dbReference type="ARBA" id="ARBA00023295"/>
    </source>
</evidence>
<dbReference type="SUPFAM" id="SSF81296">
    <property type="entry name" value="E set domains"/>
    <property type="match status" value="1"/>
</dbReference>
<dbReference type="InterPro" id="IPR013780">
    <property type="entry name" value="Glyco_hydro_b"/>
</dbReference>
<reference evidence="4 5" key="1">
    <citation type="submission" date="2016-10" db="EMBL/GenBank/DDBJ databases">
        <authorList>
            <person name="de Groot N.N."/>
        </authorList>
    </citation>
    <scope>NUCLEOTIDE SEQUENCE [LARGE SCALE GENOMIC DNA]</scope>
    <source>
        <strain evidence="4 5">DSM 527</strain>
    </source>
</reference>
<sequence>MQPGCSLLRAALFKTREDFKRMLQTRRMLLTAILVLTAMYTAMAQLPKLERVEPAFWWTGMQEPMVQLIVHGDKIATREVSLSYPGVTLQEVHKVENPNYLFVDINISSSANPGTFPIIFRQKGQKDIVYQYELKKRESSIKAQGVNSSDFVYLIMPDRFANGDKSNDVIKGMQETSLNRDSMYKRHGGDIQGIIDHLGYLQDMGVTTLWMTPLVTNDQPSASYHGYAATENYRIDPRFGSNELYKRLADSLHKRGMKLIQDLVHNHIGSQHWTMKDLPMRNWVHQWPAFTRSNFRAAPLMDPYSAASDRKLMTEGWFDVHMPDMDQSNPYVRKYFTQSHIWWIEYAGVDGFRLDTYPYNDADFMAEWGKAIKAAYPNFTFFGEVWVRSGPEQVFFTQGNTVNRGFDTQLPGTTDFQSLWAISAALNEKPGWDDGVVKLYATLVQDYQYQDPMRNVVFLDNHDLSRFYSVVNGNKNKYKAALAWLLTTRGIPQLYYGAEIGMKNFSNPDGLVREDFKGGWAGDTLNKFTAAGRNAEENELHDYISKLANYRKNSPVLQTGKLMQFIPQDNVYTYFRYNAEKTVMIVVNPNEKEMALSTGRFTERTTGFSKAKDVISGNSFSLSDSLRIPAESTLVMELER</sequence>
<dbReference type="InterPro" id="IPR014756">
    <property type="entry name" value="Ig_E-set"/>
</dbReference>
<dbReference type="Gene3D" id="2.60.40.10">
    <property type="entry name" value="Immunoglobulins"/>
    <property type="match status" value="1"/>
</dbReference>
<dbReference type="InterPro" id="IPR015171">
    <property type="entry name" value="Cyc-maltodext_N"/>
</dbReference>
<dbReference type="Pfam" id="PF09087">
    <property type="entry name" value="Cyc-maltodext_N"/>
    <property type="match status" value="1"/>
</dbReference>
<evidence type="ECO:0000313" key="4">
    <source>
        <dbReference type="EMBL" id="SDF73952.1"/>
    </source>
</evidence>
<accession>A0A1G7NJ28</accession>
<dbReference type="InterPro" id="IPR017853">
    <property type="entry name" value="GH"/>
</dbReference>
<dbReference type="PANTHER" id="PTHR10357:SF210">
    <property type="entry name" value="MALTODEXTRIN GLUCOSIDASE"/>
    <property type="match status" value="1"/>
</dbReference>
<dbReference type="EMBL" id="FNBN01000002">
    <property type="protein sequence ID" value="SDF73952.1"/>
    <property type="molecule type" value="Genomic_DNA"/>
</dbReference>
<keyword evidence="2 4" id="KW-0326">Glycosidase</keyword>
<dbReference type="GO" id="GO:0016798">
    <property type="term" value="F:hydrolase activity, acting on glycosyl bonds"/>
    <property type="evidence" value="ECO:0007669"/>
    <property type="project" value="UniProtKB-KW"/>
</dbReference>
<dbReference type="CDD" id="cd11340">
    <property type="entry name" value="AmyAc_bac_CMD_like_3"/>
    <property type="match status" value="1"/>
</dbReference>
<protein>
    <submittedName>
        <fullName evidence="4">Glycosidase</fullName>
    </submittedName>
</protein>
<evidence type="ECO:0000259" key="3">
    <source>
        <dbReference type="SMART" id="SM00642"/>
    </source>
</evidence>
<dbReference type="PANTHER" id="PTHR10357">
    <property type="entry name" value="ALPHA-AMYLASE FAMILY MEMBER"/>
    <property type="match status" value="1"/>
</dbReference>
<dbReference type="SUPFAM" id="SSF51011">
    <property type="entry name" value="Glycosyl hydrolase domain"/>
    <property type="match status" value="1"/>
</dbReference>
<dbReference type="Gene3D" id="2.60.40.1180">
    <property type="entry name" value="Golgi alpha-mannosidase II"/>
    <property type="match status" value="1"/>
</dbReference>
<dbReference type="SMART" id="SM00642">
    <property type="entry name" value="Aamy"/>
    <property type="match status" value="1"/>
</dbReference>
<keyword evidence="1" id="KW-0378">Hydrolase</keyword>
<dbReference type="GO" id="GO:0005975">
    <property type="term" value="P:carbohydrate metabolic process"/>
    <property type="evidence" value="ECO:0007669"/>
    <property type="project" value="InterPro"/>
</dbReference>
<gene>
    <name evidence="4" type="ORF">SAMN04488121_102823</name>
</gene>
<dbReference type="InterPro" id="IPR019492">
    <property type="entry name" value="Cyclo-malto-dextrinase_C"/>
</dbReference>
<dbReference type="STRING" id="104663.SAMN04488121_102823"/>
<dbReference type="Pfam" id="PF10438">
    <property type="entry name" value="Cyc-maltodext_C"/>
    <property type="match status" value="1"/>
</dbReference>
<dbReference type="AlphaFoldDB" id="A0A1G7NJ28"/>
<name>A0A1G7NJ28_CHIFI</name>